<dbReference type="InterPro" id="IPR002937">
    <property type="entry name" value="Amino_oxidase"/>
</dbReference>
<keyword evidence="3" id="KW-1185">Reference proteome</keyword>
<name>A0ABT2MTX7_9CYAN</name>
<dbReference type="PANTHER" id="PTHR10742:SF410">
    <property type="entry name" value="LYSINE-SPECIFIC HISTONE DEMETHYLASE 2"/>
    <property type="match status" value="1"/>
</dbReference>
<feature type="domain" description="Amine oxidase" evidence="1">
    <location>
        <begin position="51"/>
        <end position="461"/>
    </location>
</feature>
<dbReference type="SUPFAM" id="SSF51905">
    <property type="entry name" value="FAD/NAD(P)-binding domain"/>
    <property type="match status" value="1"/>
</dbReference>
<dbReference type="InterPro" id="IPR050281">
    <property type="entry name" value="Flavin_monoamine_oxidase"/>
</dbReference>
<dbReference type="InterPro" id="IPR036188">
    <property type="entry name" value="FAD/NAD-bd_sf"/>
</dbReference>
<reference evidence="2 3" key="1">
    <citation type="journal article" date="2022" name="Front. Microbiol.">
        <title>High genomic differentiation and limited gene flow indicate recent cryptic speciation within the genus Laspinema (cyanobacteria).</title>
        <authorList>
            <person name="Stanojkovic A."/>
            <person name="Skoupy S."/>
            <person name="Skaloud P."/>
            <person name="Dvorak P."/>
        </authorList>
    </citation>
    <scope>NUCLEOTIDE SEQUENCE [LARGE SCALE GENOMIC DNA]</scope>
    <source>
        <strain evidence="2 3">D2a</strain>
    </source>
</reference>
<dbReference type="PRINTS" id="PR00420">
    <property type="entry name" value="RNGMNOXGNASE"/>
</dbReference>
<dbReference type="RefSeq" id="WP_368006922.1">
    <property type="nucleotide sequence ID" value="NZ_JAMXFF010000018.1"/>
</dbReference>
<dbReference type="PANTHER" id="PTHR10742">
    <property type="entry name" value="FLAVIN MONOAMINE OXIDASE"/>
    <property type="match status" value="1"/>
</dbReference>
<dbReference type="Gene3D" id="3.50.50.60">
    <property type="entry name" value="FAD/NAD(P)-binding domain"/>
    <property type="match status" value="1"/>
</dbReference>
<evidence type="ECO:0000313" key="2">
    <source>
        <dbReference type="EMBL" id="MCT7967336.1"/>
    </source>
</evidence>
<evidence type="ECO:0000313" key="3">
    <source>
        <dbReference type="Proteomes" id="UP001525890"/>
    </source>
</evidence>
<sequence>MSPIPPVKWLVNRRRFLQLSLFASTWGLSLACTENQAQSSGQKVLVIGAGISGLAAARELQGQGFQVTVLEGRDRIGGRIHTSRTLGFPVDLGASWIHGITDNPITTLAREGQIPILPTDFDNIILYNSQGNPISDRDFEVGYGVYEQIRDRAASLAEDSEQDLSIASALQQVLATQTLTPQQAQLIEWGLNSEFVTEFGADLESLSSWYVDEGKEFDGGDYLFPQGYDQIITGLANNLEIQLQQKVTEIRYSGSGVSVTTERETFSADAAIVTLPLGVLKSGSIKFSPELPANKQAAINRLNMGVLNKVILKFSKQFWPEDYQGLGYLHENGPDLSEFLNWQFYSQQPALIALMGGSFAREIEQLSEGEIRSRMLRVLRRSYGDRIPEPDSMMVTRWSQDPFAFGSYSHIAVGGESGDRDILAEPIGDRLFFAGEATSRDYPATVHGAYLSGIREAKRLINH</sequence>
<protein>
    <submittedName>
        <fullName evidence="2">FAD-dependent oxidoreductase</fullName>
    </submittedName>
</protein>
<dbReference type="Gene3D" id="3.90.660.10">
    <property type="match status" value="1"/>
</dbReference>
<dbReference type="SUPFAM" id="SSF54373">
    <property type="entry name" value="FAD-linked reductases, C-terminal domain"/>
    <property type="match status" value="1"/>
</dbReference>
<evidence type="ECO:0000259" key="1">
    <source>
        <dbReference type="Pfam" id="PF01593"/>
    </source>
</evidence>
<comment type="caution">
    <text evidence="2">The sequence shown here is derived from an EMBL/GenBank/DDBJ whole genome shotgun (WGS) entry which is preliminary data.</text>
</comment>
<dbReference type="Pfam" id="PF01593">
    <property type="entry name" value="Amino_oxidase"/>
    <property type="match status" value="1"/>
</dbReference>
<dbReference type="EMBL" id="JAMXFF010000018">
    <property type="protein sequence ID" value="MCT7967336.1"/>
    <property type="molecule type" value="Genomic_DNA"/>
</dbReference>
<accession>A0ABT2MTX7</accession>
<proteinExistence type="predicted"/>
<dbReference type="Proteomes" id="UP001525890">
    <property type="component" value="Unassembled WGS sequence"/>
</dbReference>
<gene>
    <name evidence="2" type="ORF">NG799_13415</name>
</gene>
<organism evidence="2 3">
    <name type="scientific">Laspinema palackyanum D2a</name>
    <dbReference type="NCBI Taxonomy" id="2953684"/>
    <lineage>
        <taxon>Bacteria</taxon>
        <taxon>Bacillati</taxon>
        <taxon>Cyanobacteriota</taxon>
        <taxon>Cyanophyceae</taxon>
        <taxon>Oscillatoriophycideae</taxon>
        <taxon>Oscillatoriales</taxon>
        <taxon>Laspinemataceae</taxon>
        <taxon>Laspinema</taxon>
        <taxon>Laspinema palackyanum</taxon>
    </lineage>
</organism>